<dbReference type="Gene3D" id="3.40.50.10330">
    <property type="entry name" value="Probable inorganic polyphosphate/atp-NAD kinase, domain 1"/>
    <property type="match status" value="1"/>
</dbReference>
<proteinExistence type="predicted"/>
<dbReference type="EMBL" id="SRLO01001000">
    <property type="protein sequence ID" value="TNN42967.1"/>
    <property type="molecule type" value="Genomic_DNA"/>
</dbReference>
<evidence type="ECO:0000259" key="1">
    <source>
        <dbReference type="PROSITE" id="PS50146"/>
    </source>
</evidence>
<sequence length="77" mass="8704">MVVPEHLIELHQLVPSNMSSASRYLKVFINPSSHKKEAVHIYREHVAPLFKMADVRTDITGQSAPSLPTCWSVYEGK</sequence>
<dbReference type="InterPro" id="IPR001206">
    <property type="entry name" value="Diacylglycerol_kinase_cat_dom"/>
</dbReference>
<protein>
    <submittedName>
        <fullName evidence="2">Ceramide kinase-like protein</fullName>
    </submittedName>
</protein>
<evidence type="ECO:0000313" key="2">
    <source>
        <dbReference type="EMBL" id="TNN42967.1"/>
    </source>
</evidence>
<keyword evidence="2" id="KW-0418">Kinase</keyword>
<reference evidence="2 3" key="1">
    <citation type="submission" date="2019-03" db="EMBL/GenBank/DDBJ databases">
        <title>First draft genome of Liparis tanakae, snailfish: a comprehensive survey of snailfish specific genes.</title>
        <authorList>
            <person name="Kim W."/>
            <person name="Song I."/>
            <person name="Jeong J.-H."/>
            <person name="Kim D."/>
            <person name="Kim S."/>
            <person name="Ryu S."/>
            <person name="Song J.Y."/>
            <person name="Lee S.K."/>
        </authorList>
    </citation>
    <scope>NUCLEOTIDE SEQUENCE [LARGE SCALE GENOMIC DNA]</scope>
    <source>
        <tissue evidence="2">Muscle</tissue>
    </source>
</reference>
<dbReference type="OrthoDB" id="3853857at2759"/>
<dbReference type="GO" id="GO:0016301">
    <property type="term" value="F:kinase activity"/>
    <property type="evidence" value="ECO:0007669"/>
    <property type="project" value="UniProtKB-KW"/>
</dbReference>
<organism evidence="2 3">
    <name type="scientific">Liparis tanakae</name>
    <name type="common">Tanaka's snailfish</name>
    <dbReference type="NCBI Taxonomy" id="230148"/>
    <lineage>
        <taxon>Eukaryota</taxon>
        <taxon>Metazoa</taxon>
        <taxon>Chordata</taxon>
        <taxon>Craniata</taxon>
        <taxon>Vertebrata</taxon>
        <taxon>Euteleostomi</taxon>
        <taxon>Actinopterygii</taxon>
        <taxon>Neopterygii</taxon>
        <taxon>Teleostei</taxon>
        <taxon>Neoteleostei</taxon>
        <taxon>Acanthomorphata</taxon>
        <taxon>Eupercaria</taxon>
        <taxon>Perciformes</taxon>
        <taxon>Cottioidei</taxon>
        <taxon>Cottales</taxon>
        <taxon>Liparidae</taxon>
        <taxon>Liparis</taxon>
    </lineage>
</organism>
<dbReference type="AlphaFoldDB" id="A0A4Z2FP13"/>
<dbReference type="InterPro" id="IPR017438">
    <property type="entry name" value="ATP-NAD_kinase_N"/>
</dbReference>
<feature type="domain" description="DAGKc" evidence="1">
    <location>
        <begin position="20"/>
        <end position="77"/>
    </location>
</feature>
<accession>A0A4Z2FP13</accession>
<keyword evidence="3" id="KW-1185">Reference proteome</keyword>
<dbReference type="Proteomes" id="UP000314294">
    <property type="component" value="Unassembled WGS sequence"/>
</dbReference>
<evidence type="ECO:0000313" key="3">
    <source>
        <dbReference type="Proteomes" id="UP000314294"/>
    </source>
</evidence>
<name>A0A4Z2FP13_9TELE</name>
<keyword evidence="2" id="KW-0808">Transferase</keyword>
<comment type="caution">
    <text evidence="2">The sequence shown here is derived from an EMBL/GenBank/DDBJ whole genome shotgun (WGS) entry which is preliminary data.</text>
</comment>
<gene>
    <name evidence="2" type="primary">CERKL_1</name>
    <name evidence="2" type="ORF">EYF80_046857</name>
</gene>
<dbReference type="PROSITE" id="PS50146">
    <property type="entry name" value="DAGK"/>
    <property type="match status" value="1"/>
</dbReference>